<dbReference type="NCBIfam" id="NF009888">
    <property type="entry name" value="PRK13348.1"/>
    <property type="match status" value="1"/>
</dbReference>
<dbReference type="Pfam" id="PF03466">
    <property type="entry name" value="LysR_substrate"/>
    <property type="match status" value="1"/>
</dbReference>
<sequence>MSYPPEQLAALAAVVSEGTFDAAARQLHVTPSAVSQRVKSLEEQVGRILVLRSRPCRATPEGEVLVRLAGQVGLLAADARAQLGADRAATVRLAVAVNADSLSTWFPAALVDLPEGVLVDLHRQDQDRSAQLLRDGAVMAAVTADPRAVQGCRVRPLGSMRYLAVAAPSTRQRWFADGLTRDALAVAPQLAFDRVDALQRRFIADVAGEGVVPPVHHVPSSSAFLEVLRSGLGWGMAPEQAVADDLAAGALVELAAGRWLDVPLCWQSWSLRTPTLDALTARVVAAAASALRPASAF</sequence>
<evidence type="ECO:0000256" key="1">
    <source>
        <dbReference type="ARBA" id="ARBA00009437"/>
    </source>
</evidence>
<protein>
    <submittedName>
        <fullName evidence="7">LysR family transcriptional regulator ArgP</fullName>
    </submittedName>
</protein>
<dbReference type="InterPro" id="IPR050176">
    <property type="entry name" value="LTTR"/>
</dbReference>
<dbReference type="SUPFAM" id="SSF53850">
    <property type="entry name" value="Periplasmic binding protein-like II"/>
    <property type="match status" value="1"/>
</dbReference>
<evidence type="ECO:0000256" key="3">
    <source>
        <dbReference type="ARBA" id="ARBA00023125"/>
    </source>
</evidence>
<dbReference type="PROSITE" id="PS50931">
    <property type="entry name" value="HTH_LYSR"/>
    <property type="match status" value="1"/>
</dbReference>
<dbReference type="NCBIfam" id="NF002964">
    <property type="entry name" value="PRK03635.1"/>
    <property type="match status" value="1"/>
</dbReference>
<dbReference type="Pfam" id="PF00126">
    <property type="entry name" value="HTH_1"/>
    <property type="match status" value="1"/>
</dbReference>
<reference evidence="7 8" key="1">
    <citation type="submission" date="2022-07" db="EMBL/GenBank/DDBJ databases">
        <title>Novel species in genus cellulomonas.</title>
        <authorList>
            <person name="Ye L."/>
        </authorList>
    </citation>
    <scope>NUCLEOTIDE SEQUENCE [LARGE SCALE GENOMIC DNA]</scope>
    <source>
        <strain evidence="8">zg-Y338</strain>
    </source>
</reference>
<organism evidence="7 8">
    <name type="scientific">Cellulomonas chengniuliangii</name>
    <dbReference type="NCBI Taxonomy" id="2968084"/>
    <lineage>
        <taxon>Bacteria</taxon>
        <taxon>Bacillati</taxon>
        <taxon>Actinomycetota</taxon>
        <taxon>Actinomycetes</taxon>
        <taxon>Micrococcales</taxon>
        <taxon>Cellulomonadaceae</taxon>
        <taxon>Cellulomonas</taxon>
    </lineage>
</organism>
<evidence type="ECO:0000313" key="7">
    <source>
        <dbReference type="EMBL" id="UUI74790.1"/>
    </source>
</evidence>
<dbReference type="Proteomes" id="UP001316189">
    <property type="component" value="Chromosome"/>
</dbReference>
<keyword evidence="2" id="KW-0805">Transcription regulation</keyword>
<evidence type="ECO:0000313" key="8">
    <source>
        <dbReference type="Proteomes" id="UP001316189"/>
    </source>
</evidence>
<name>A0ABY5KYI6_9CELL</name>
<dbReference type="PRINTS" id="PR00039">
    <property type="entry name" value="HTHLYSR"/>
</dbReference>
<dbReference type="InterPro" id="IPR005119">
    <property type="entry name" value="LysR_subst-bd"/>
</dbReference>
<gene>
    <name evidence="7" type="ORF">NP064_13500</name>
</gene>
<feature type="domain" description="HTH lysR-type" evidence="6">
    <location>
        <begin position="1"/>
        <end position="59"/>
    </location>
</feature>
<dbReference type="EMBL" id="CP101988">
    <property type="protein sequence ID" value="UUI74790.1"/>
    <property type="molecule type" value="Genomic_DNA"/>
</dbReference>
<accession>A0ABY5KYI6</accession>
<dbReference type="NCBIfam" id="TIGR03298">
    <property type="entry name" value="argP"/>
    <property type="match status" value="1"/>
</dbReference>
<dbReference type="RefSeq" id="WP_227570337.1">
    <property type="nucleotide sequence ID" value="NZ_CP101988.1"/>
</dbReference>
<dbReference type="InterPro" id="IPR017685">
    <property type="entry name" value="ArgP"/>
</dbReference>
<evidence type="ECO:0000256" key="2">
    <source>
        <dbReference type="ARBA" id="ARBA00023015"/>
    </source>
</evidence>
<dbReference type="InterPro" id="IPR036390">
    <property type="entry name" value="WH_DNA-bd_sf"/>
</dbReference>
<evidence type="ECO:0000259" key="6">
    <source>
        <dbReference type="PROSITE" id="PS50931"/>
    </source>
</evidence>
<keyword evidence="3" id="KW-0238">DNA-binding</keyword>
<dbReference type="InterPro" id="IPR000847">
    <property type="entry name" value="LysR_HTH_N"/>
</dbReference>
<evidence type="ECO:0000256" key="4">
    <source>
        <dbReference type="ARBA" id="ARBA00023159"/>
    </source>
</evidence>
<proteinExistence type="inferred from homology"/>
<dbReference type="PANTHER" id="PTHR30579:SF2">
    <property type="entry name" value="HTH-TYPE TRANSCRIPTIONAL REGULATOR ARGP"/>
    <property type="match status" value="1"/>
</dbReference>
<dbReference type="PANTHER" id="PTHR30579">
    <property type="entry name" value="TRANSCRIPTIONAL REGULATOR"/>
    <property type="match status" value="1"/>
</dbReference>
<dbReference type="Gene3D" id="1.10.10.10">
    <property type="entry name" value="Winged helix-like DNA-binding domain superfamily/Winged helix DNA-binding domain"/>
    <property type="match status" value="1"/>
</dbReference>
<dbReference type="InterPro" id="IPR036388">
    <property type="entry name" value="WH-like_DNA-bd_sf"/>
</dbReference>
<keyword evidence="4" id="KW-0010">Activator</keyword>
<dbReference type="Gene3D" id="3.40.190.290">
    <property type="match status" value="1"/>
</dbReference>
<dbReference type="SUPFAM" id="SSF46785">
    <property type="entry name" value="Winged helix' DNA-binding domain"/>
    <property type="match status" value="1"/>
</dbReference>
<keyword evidence="8" id="KW-1185">Reference proteome</keyword>
<evidence type="ECO:0000256" key="5">
    <source>
        <dbReference type="ARBA" id="ARBA00023163"/>
    </source>
</evidence>
<keyword evidence="5" id="KW-0804">Transcription</keyword>
<comment type="similarity">
    <text evidence="1">Belongs to the LysR transcriptional regulatory family.</text>
</comment>